<dbReference type="Gene3D" id="3.40.50.1820">
    <property type="entry name" value="alpha/beta hydrolase"/>
    <property type="match status" value="1"/>
</dbReference>
<sequence length="319" mass="35391">MPERTLSCNGVDLHVVEQGSGPPVIFSHGFPELAYSWRHQLPALARAGYRAVAPDQRGYGRSSRPESIADYDIEHLSGDLIALLDELGEEKAVFVGHDWGSMVVWQTALLHPERVAGVCGMSVPFTPRPPVPPTEAFRARYGKNFFYILYFQEPGVADAELNARPAETMRRMLAGTRVEPDRPGGMDVADDGRGFVDRFPEMTELPSWLSQDELDFYIGEFTRTGFTGGLNWYRNFDRSWERTPQLAGAKVEVPSFFIGGTADPVIAMTPPSIQEPWLSDSRGSVLVEGAGHWVQQEAPEEVNTAILGFLDSIGYRENA</sequence>
<evidence type="ECO:0000313" key="3">
    <source>
        <dbReference type="EMBL" id="MDI2030349.1"/>
    </source>
</evidence>
<accession>A0ABT6PQR1</accession>
<dbReference type="SUPFAM" id="SSF53474">
    <property type="entry name" value="alpha/beta-Hydrolases"/>
    <property type="match status" value="1"/>
</dbReference>
<evidence type="ECO:0000259" key="2">
    <source>
        <dbReference type="Pfam" id="PF00561"/>
    </source>
</evidence>
<dbReference type="PRINTS" id="PR00111">
    <property type="entry name" value="ABHYDROLASE"/>
</dbReference>
<evidence type="ECO:0000256" key="1">
    <source>
        <dbReference type="ARBA" id="ARBA00022801"/>
    </source>
</evidence>
<dbReference type="InterPro" id="IPR000073">
    <property type="entry name" value="AB_hydrolase_1"/>
</dbReference>
<protein>
    <submittedName>
        <fullName evidence="3">Alpha/beta hydrolase</fullName>
    </submittedName>
</protein>
<comment type="caution">
    <text evidence="3">The sequence shown here is derived from an EMBL/GenBank/DDBJ whole genome shotgun (WGS) entry which is preliminary data.</text>
</comment>
<dbReference type="EMBL" id="JASAOF010000010">
    <property type="protein sequence ID" value="MDI2030349.1"/>
    <property type="molecule type" value="Genomic_DNA"/>
</dbReference>
<reference evidence="3 4" key="1">
    <citation type="submission" date="2023-04" db="EMBL/GenBank/DDBJ databases">
        <title>Draft genome sequence of Saccharopolyspora sp. TS4A08 isolated from sweet potato rhizospheric soil.</title>
        <authorList>
            <person name="Suksaard P."/>
            <person name="Duangmal K."/>
        </authorList>
    </citation>
    <scope>NUCLEOTIDE SEQUENCE [LARGE SCALE GENOMIC DNA]</scope>
    <source>
        <strain evidence="3 4">TS4A08</strain>
    </source>
</reference>
<dbReference type="Proteomes" id="UP001237595">
    <property type="component" value="Unassembled WGS sequence"/>
</dbReference>
<dbReference type="Pfam" id="PF00561">
    <property type="entry name" value="Abhydrolase_1"/>
    <property type="match status" value="1"/>
</dbReference>
<name>A0ABT6PQR1_9PSEU</name>
<proteinExistence type="predicted"/>
<keyword evidence="4" id="KW-1185">Reference proteome</keyword>
<keyword evidence="1 3" id="KW-0378">Hydrolase</keyword>
<dbReference type="PANTHER" id="PTHR43329">
    <property type="entry name" value="EPOXIDE HYDROLASE"/>
    <property type="match status" value="1"/>
</dbReference>
<organism evidence="3 4">
    <name type="scientific">Saccharopolyspora ipomoeae</name>
    <dbReference type="NCBI Taxonomy" id="3042027"/>
    <lineage>
        <taxon>Bacteria</taxon>
        <taxon>Bacillati</taxon>
        <taxon>Actinomycetota</taxon>
        <taxon>Actinomycetes</taxon>
        <taxon>Pseudonocardiales</taxon>
        <taxon>Pseudonocardiaceae</taxon>
        <taxon>Saccharopolyspora</taxon>
    </lineage>
</organism>
<dbReference type="InterPro" id="IPR000639">
    <property type="entry name" value="Epox_hydrolase-like"/>
</dbReference>
<dbReference type="PRINTS" id="PR00412">
    <property type="entry name" value="EPOXHYDRLASE"/>
</dbReference>
<dbReference type="RefSeq" id="WP_281456662.1">
    <property type="nucleotide sequence ID" value="NZ_JASAOF010000010.1"/>
</dbReference>
<dbReference type="GO" id="GO:0016787">
    <property type="term" value="F:hydrolase activity"/>
    <property type="evidence" value="ECO:0007669"/>
    <property type="project" value="UniProtKB-KW"/>
</dbReference>
<dbReference type="InterPro" id="IPR029058">
    <property type="entry name" value="AB_hydrolase_fold"/>
</dbReference>
<evidence type="ECO:0000313" key="4">
    <source>
        <dbReference type="Proteomes" id="UP001237595"/>
    </source>
</evidence>
<gene>
    <name evidence="3" type="ORF">QFW96_17090</name>
</gene>
<feature type="domain" description="AB hydrolase-1" evidence="2">
    <location>
        <begin position="22"/>
        <end position="298"/>
    </location>
</feature>